<organism evidence="1 2">
    <name type="scientific">Klenkia marina</name>
    <dbReference type="NCBI Taxonomy" id="1960309"/>
    <lineage>
        <taxon>Bacteria</taxon>
        <taxon>Bacillati</taxon>
        <taxon>Actinomycetota</taxon>
        <taxon>Actinomycetes</taxon>
        <taxon>Geodermatophilales</taxon>
        <taxon>Geodermatophilaceae</taxon>
        <taxon>Klenkia</taxon>
    </lineage>
</organism>
<dbReference type="Proteomes" id="UP000198981">
    <property type="component" value="Unassembled WGS sequence"/>
</dbReference>
<dbReference type="AlphaFoldDB" id="A0A1G4Z4A3"/>
<accession>A0A1G4Z4A3</accession>
<evidence type="ECO:0000313" key="1">
    <source>
        <dbReference type="EMBL" id="SCX60502.1"/>
    </source>
</evidence>
<sequence>MVPFMRFGEQCETMSCTQRGATAVPVGDGERRWDFLLCTEHEDQVEAGDQTHVLRTGGRPVLVVGSVLMCGGGA</sequence>
<evidence type="ECO:0000313" key="2">
    <source>
        <dbReference type="Proteomes" id="UP000198981"/>
    </source>
</evidence>
<keyword evidence="2" id="KW-1185">Reference proteome</keyword>
<reference evidence="2" key="1">
    <citation type="submission" date="2016-10" db="EMBL/GenBank/DDBJ databases">
        <authorList>
            <person name="Varghese N."/>
            <person name="Submissions S."/>
        </authorList>
    </citation>
    <scope>NUCLEOTIDE SEQUENCE [LARGE SCALE GENOMIC DNA]</scope>
    <source>
        <strain evidence="2">DSM 45722</strain>
    </source>
</reference>
<gene>
    <name evidence="1" type="ORF">SAMN03159343_4108</name>
</gene>
<name>A0A1G4Z4A3_9ACTN</name>
<proteinExistence type="predicted"/>
<dbReference type="EMBL" id="FMUH01000009">
    <property type="protein sequence ID" value="SCX60502.1"/>
    <property type="molecule type" value="Genomic_DNA"/>
</dbReference>
<protein>
    <submittedName>
        <fullName evidence="1">Uncharacterized protein</fullName>
    </submittedName>
</protein>